<feature type="domain" description="L,D-TPase catalytic" evidence="9">
    <location>
        <begin position="220"/>
        <end position="325"/>
    </location>
</feature>
<dbReference type="RefSeq" id="WP_353865078.1">
    <property type="nucleotide sequence ID" value="NZ_CP088295.1"/>
</dbReference>
<proteinExistence type="predicted"/>
<dbReference type="InterPro" id="IPR050979">
    <property type="entry name" value="LD-transpeptidase"/>
</dbReference>
<evidence type="ECO:0000256" key="7">
    <source>
        <dbReference type="SAM" id="MobiDB-lite"/>
    </source>
</evidence>
<dbReference type="Pfam" id="PF01471">
    <property type="entry name" value="PG_binding_1"/>
    <property type="match status" value="1"/>
</dbReference>
<evidence type="ECO:0000256" key="1">
    <source>
        <dbReference type="ARBA" id="ARBA00004752"/>
    </source>
</evidence>
<dbReference type="InterPro" id="IPR036365">
    <property type="entry name" value="PGBD-like_sf"/>
</dbReference>
<feature type="active site" description="Nucleophile" evidence="6">
    <location>
        <position position="301"/>
    </location>
</feature>
<evidence type="ECO:0000256" key="8">
    <source>
        <dbReference type="SAM" id="SignalP"/>
    </source>
</evidence>
<accession>A0ABY5PIT7</accession>
<dbReference type="PANTHER" id="PTHR30582">
    <property type="entry name" value="L,D-TRANSPEPTIDASE"/>
    <property type="match status" value="1"/>
</dbReference>
<keyword evidence="2" id="KW-0808">Transferase</keyword>
<organism evidence="10 11">
    <name type="scientific">Svornostia abyssi</name>
    <dbReference type="NCBI Taxonomy" id="2898438"/>
    <lineage>
        <taxon>Bacteria</taxon>
        <taxon>Bacillati</taxon>
        <taxon>Actinomycetota</taxon>
        <taxon>Thermoleophilia</taxon>
        <taxon>Solirubrobacterales</taxon>
        <taxon>Baekduiaceae</taxon>
        <taxon>Svornostia</taxon>
    </lineage>
</organism>
<dbReference type="SUPFAM" id="SSF141523">
    <property type="entry name" value="L,D-transpeptidase catalytic domain-like"/>
    <property type="match status" value="1"/>
</dbReference>
<dbReference type="Gene3D" id="2.40.440.10">
    <property type="entry name" value="L,D-transpeptidase catalytic domain-like"/>
    <property type="match status" value="1"/>
</dbReference>
<dbReference type="SUPFAM" id="SSF47090">
    <property type="entry name" value="PGBD-like"/>
    <property type="match status" value="1"/>
</dbReference>
<feature type="region of interest" description="Disordered" evidence="7">
    <location>
        <begin position="21"/>
        <end position="45"/>
    </location>
</feature>
<keyword evidence="8" id="KW-0732">Signal</keyword>
<keyword evidence="4 6" id="KW-0573">Peptidoglycan synthesis</keyword>
<dbReference type="PANTHER" id="PTHR30582:SF2">
    <property type="entry name" value="L,D-TRANSPEPTIDASE YCIB-RELATED"/>
    <property type="match status" value="1"/>
</dbReference>
<feature type="active site" description="Proton donor/acceptor" evidence="6">
    <location>
        <position position="287"/>
    </location>
</feature>
<reference evidence="11" key="1">
    <citation type="submission" date="2021-11" db="EMBL/GenBank/DDBJ databases">
        <title>Cultivation dependent microbiological survey of springs from the worlds oldest radium mine currently devoted to the extraction of radon-saturated water.</title>
        <authorList>
            <person name="Kapinusova G."/>
            <person name="Smrhova T."/>
            <person name="Strejcek M."/>
            <person name="Suman J."/>
            <person name="Jani K."/>
            <person name="Pajer P."/>
            <person name="Uhlik O."/>
        </authorList>
    </citation>
    <scope>NUCLEOTIDE SEQUENCE [LARGE SCALE GENOMIC DNA]</scope>
    <source>
        <strain evidence="11">J379</strain>
    </source>
</reference>
<name>A0ABY5PIT7_9ACTN</name>
<dbReference type="InterPro" id="IPR002477">
    <property type="entry name" value="Peptidoglycan-bd-like"/>
</dbReference>
<evidence type="ECO:0000313" key="11">
    <source>
        <dbReference type="Proteomes" id="UP001058860"/>
    </source>
</evidence>
<evidence type="ECO:0000313" key="10">
    <source>
        <dbReference type="EMBL" id="UUY04603.1"/>
    </source>
</evidence>
<dbReference type="Proteomes" id="UP001058860">
    <property type="component" value="Chromosome"/>
</dbReference>
<comment type="pathway">
    <text evidence="1 6">Cell wall biogenesis; peptidoglycan biosynthesis.</text>
</comment>
<dbReference type="InterPro" id="IPR005490">
    <property type="entry name" value="LD_TPept_cat_dom"/>
</dbReference>
<gene>
    <name evidence="10" type="ORF">LRS13_03450</name>
</gene>
<evidence type="ECO:0000256" key="6">
    <source>
        <dbReference type="PROSITE-ProRule" id="PRU01373"/>
    </source>
</evidence>
<dbReference type="EMBL" id="CP088295">
    <property type="protein sequence ID" value="UUY04603.1"/>
    <property type="molecule type" value="Genomic_DNA"/>
</dbReference>
<evidence type="ECO:0000256" key="4">
    <source>
        <dbReference type="ARBA" id="ARBA00022984"/>
    </source>
</evidence>
<feature type="signal peptide" evidence="8">
    <location>
        <begin position="1"/>
        <end position="21"/>
    </location>
</feature>
<evidence type="ECO:0000256" key="3">
    <source>
        <dbReference type="ARBA" id="ARBA00022960"/>
    </source>
</evidence>
<evidence type="ECO:0000256" key="5">
    <source>
        <dbReference type="ARBA" id="ARBA00023316"/>
    </source>
</evidence>
<dbReference type="Gene3D" id="1.10.101.10">
    <property type="entry name" value="PGBD-like superfamily/PGBD"/>
    <property type="match status" value="1"/>
</dbReference>
<protein>
    <submittedName>
        <fullName evidence="10">L,D-transpeptidase family protein</fullName>
    </submittedName>
</protein>
<evidence type="ECO:0000259" key="9">
    <source>
        <dbReference type="PROSITE" id="PS52029"/>
    </source>
</evidence>
<evidence type="ECO:0000256" key="2">
    <source>
        <dbReference type="ARBA" id="ARBA00022679"/>
    </source>
</evidence>
<dbReference type="PROSITE" id="PS52029">
    <property type="entry name" value="LD_TPASE"/>
    <property type="match status" value="1"/>
</dbReference>
<dbReference type="InterPro" id="IPR036366">
    <property type="entry name" value="PGBDSf"/>
</dbReference>
<keyword evidence="5 6" id="KW-0961">Cell wall biogenesis/degradation</keyword>
<dbReference type="InterPro" id="IPR038063">
    <property type="entry name" value="Transpep_catalytic_dom"/>
</dbReference>
<sequence>MIRTLALTTLLVAAATPAATATAQAPATTTPAPVAEAAPEPKNGKLTIRTTQDAVLVRSRVKVRGTLQPYVAGQKVIVRFYRGEKKLRVVEVKVRRDGKVGRFTVGYAPKKTGRLTVRAVHRATDELVSITAKGIGVDVLPRRVGPGSKGAAVRLLQAKLDRLGYVVGKRGVFDARTARAVLAFRKVTGMARTSEANEAVFDKLARGGGRFKVKFPKHGRHVEADISRQVLALIGEGGKVERIYPTSTGAPATPTILGSFKVYRKDLGTNALGMVHSAYFIRGYAIHGYKSVPTYNASHGCLRVPVPDAMTIFRWVRYGTRVDTYR</sequence>
<feature type="chain" id="PRO_5046997749" evidence="8">
    <location>
        <begin position="22"/>
        <end position="326"/>
    </location>
</feature>
<keyword evidence="3 6" id="KW-0133">Cell shape</keyword>
<dbReference type="CDD" id="cd16913">
    <property type="entry name" value="YkuD_like"/>
    <property type="match status" value="1"/>
</dbReference>
<dbReference type="Pfam" id="PF03734">
    <property type="entry name" value="YkuD"/>
    <property type="match status" value="1"/>
</dbReference>
<feature type="compositionally biased region" description="Low complexity" evidence="7">
    <location>
        <begin position="21"/>
        <end position="41"/>
    </location>
</feature>
<keyword evidence="11" id="KW-1185">Reference proteome</keyword>